<reference evidence="1 2" key="1">
    <citation type="submission" date="2017-03" db="EMBL/GenBank/DDBJ databases">
        <title>Genome sequence of Sphingomonas mucosissima DSM 17494.</title>
        <authorList>
            <person name="Poehlein A."/>
            <person name="Wuebbeler J.H."/>
            <person name="Steinbuechel A."/>
            <person name="Daniel R."/>
        </authorList>
    </citation>
    <scope>NUCLEOTIDE SEQUENCE [LARGE SCALE GENOMIC DNA]</scope>
    <source>
        <strain evidence="1 2">DSM 17494</strain>
    </source>
</reference>
<sequence length="223" mass="25167">MRRLRRLRRTEPGFGATTICRKARCETLGQRGYGRLIGSLRQRCVTAVAALSVAGMPVKTVAQTFAPVDDVAGLIQKRRARERLYQSRPAYQWHFQIDTNAGRNLMFADCDRLFCGAFYRSPPFRFTVLAMVGRPLMLSVAREDCLSAVETWRAPGIVNDVRRLPISMADAQSMTRALADQANRAARRNCRSKIDATASRTIRSFPQLQSRFTFQLSDTFDAP</sequence>
<dbReference type="AlphaFoldDB" id="A0A245ZGR3"/>
<organism evidence="1 2">
    <name type="scientific">Sphingomonas mucosissima</name>
    <dbReference type="NCBI Taxonomy" id="370959"/>
    <lineage>
        <taxon>Bacteria</taxon>
        <taxon>Pseudomonadati</taxon>
        <taxon>Pseudomonadota</taxon>
        <taxon>Alphaproteobacteria</taxon>
        <taxon>Sphingomonadales</taxon>
        <taxon>Sphingomonadaceae</taxon>
        <taxon>Sphingomonas</taxon>
    </lineage>
</organism>
<accession>A0A245ZGR3</accession>
<gene>
    <name evidence="1" type="ORF">SPMU_24510</name>
</gene>
<evidence type="ECO:0000313" key="1">
    <source>
        <dbReference type="EMBL" id="OWK28926.1"/>
    </source>
</evidence>
<dbReference type="Proteomes" id="UP000197783">
    <property type="component" value="Unassembled WGS sequence"/>
</dbReference>
<proteinExistence type="predicted"/>
<dbReference type="EMBL" id="NBBJ01000004">
    <property type="protein sequence ID" value="OWK28926.1"/>
    <property type="molecule type" value="Genomic_DNA"/>
</dbReference>
<evidence type="ECO:0000313" key="2">
    <source>
        <dbReference type="Proteomes" id="UP000197783"/>
    </source>
</evidence>
<name>A0A245ZGR3_9SPHN</name>
<keyword evidence="2" id="KW-1185">Reference proteome</keyword>
<comment type="caution">
    <text evidence="1">The sequence shown here is derived from an EMBL/GenBank/DDBJ whole genome shotgun (WGS) entry which is preliminary data.</text>
</comment>
<protein>
    <submittedName>
        <fullName evidence="1">Uncharacterized protein</fullName>
    </submittedName>
</protein>